<feature type="transmembrane region" description="Helical" evidence="5">
    <location>
        <begin position="12"/>
        <end position="28"/>
    </location>
</feature>
<evidence type="ECO:0008006" key="8">
    <source>
        <dbReference type="Google" id="ProtNLM"/>
    </source>
</evidence>
<sequence length="108" mass="12366">MENKEIQGKDIALISYLTIIGLVIAFVMNNDKKFEFAKFHIRQSLGLFLTAIVLSFIAIIPILGWLVWICGIFILLYMWIKGLMNAINGKEEVMPILGEKYAEIFKNL</sequence>
<evidence type="ECO:0000256" key="2">
    <source>
        <dbReference type="ARBA" id="ARBA00022692"/>
    </source>
</evidence>
<evidence type="ECO:0000256" key="3">
    <source>
        <dbReference type="ARBA" id="ARBA00022989"/>
    </source>
</evidence>
<keyword evidence="7" id="KW-1185">Reference proteome</keyword>
<dbReference type="InterPro" id="IPR019109">
    <property type="entry name" value="MamF_MmsF"/>
</dbReference>
<dbReference type="Proteomes" id="UP000830454">
    <property type="component" value="Chromosome"/>
</dbReference>
<dbReference type="Pfam" id="PF09685">
    <property type="entry name" value="MamF_MmsF"/>
    <property type="match status" value="1"/>
</dbReference>
<evidence type="ECO:0000313" key="6">
    <source>
        <dbReference type="EMBL" id="UOX35539.1"/>
    </source>
</evidence>
<evidence type="ECO:0000256" key="5">
    <source>
        <dbReference type="SAM" id="Phobius"/>
    </source>
</evidence>
<evidence type="ECO:0000313" key="7">
    <source>
        <dbReference type="Proteomes" id="UP000830454"/>
    </source>
</evidence>
<evidence type="ECO:0000256" key="1">
    <source>
        <dbReference type="ARBA" id="ARBA00004141"/>
    </source>
</evidence>
<organism evidence="6 7">
    <name type="scientific">Flavobacterium sediminilitoris</name>
    <dbReference type="NCBI Taxonomy" id="2024526"/>
    <lineage>
        <taxon>Bacteria</taxon>
        <taxon>Pseudomonadati</taxon>
        <taxon>Bacteroidota</taxon>
        <taxon>Flavobacteriia</taxon>
        <taxon>Flavobacteriales</taxon>
        <taxon>Flavobacteriaceae</taxon>
        <taxon>Flavobacterium</taxon>
    </lineage>
</organism>
<name>A0ABY4HV09_9FLAO</name>
<proteinExistence type="predicted"/>
<reference evidence="6" key="2">
    <citation type="submission" date="2022-04" db="EMBL/GenBank/DDBJ databases">
        <title>Complete Genome Sequence of Flavobacterium sediminilitoris YSM-43, Isolated from a Tidal Sediment.</title>
        <authorList>
            <person name="Lee P.A."/>
        </authorList>
    </citation>
    <scope>NUCLEOTIDE SEQUENCE</scope>
    <source>
        <strain evidence="6">YSM-43</strain>
    </source>
</reference>
<feature type="transmembrane region" description="Helical" evidence="5">
    <location>
        <begin position="48"/>
        <end position="80"/>
    </location>
</feature>
<comment type="subcellular location">
    <subcellularLocation>
        <location evidence="1">Membrane</location>
        <topology evidence="1">Multi-pass membrane protein</topology>
    </subcellularLocation>
</comment>
<evidence type="ECO:0000256" key="4">
    <source>
        <dbReference type="ARBA" id="ARBA00023136"/>
    </source>
</evidence>
<protein>
    <recommendedName>
        <fullName evidence="8">Chloroplast import component protein (Tic20)</fullName>
    </recommendedName>
</protein>
<dbReference type="RefSeq" id="WP_246918777.1">
    <property type="nucleotide sequence ID" value="NZ_CP090145.1"/>
</dbReference>
<keyword evidence="2 5" id="KW-0812">Transmembrane</keyword>
<accession>A0ABY4HV09</accession>
<keyword evidence="3 5" id="KW-1133">Transmembrane helix</keyword>
<dbReference type="EMBL" id="CP090145">
    <property type="protein sequence ID" value="UOX35539.1"/>
    <property type="molecule type" value="Genomic_DNA"/>
</dbReference>
<keyword evidence="4 5" id="KW-0472">Membrane</keyword>
<gene>
    <name evidence="6" type="ORF">LXD69_08445</name>
</gene>
<reference evidence="6" key="1">
    <citation type="submission" date="2021-12" db="EMBL/GenBank/DDBJ databases">
        <authorList>
            <person name="Cha I.-T."/>
            <person name="Lee K.-E."/>
            <person name="Park S.-J."/>
        </authorList>
    </citation>
    <scope>NUCLEOTIDE SEQUENCE</scope>
    <source>
        <strain evidence="6">YSM-43</strain>
    </source>
</reference>